<dbReference type="FunFam" id="1.10.10.10:FF:000001">
    <property type="entry name" value="LysR family transcriptional regulator"/>
    <property type="match status" value="1"/>
</dbReference>
<dbReference type="InterPro" id="IPR058163">
    <property type="entry name" value="LysR-type_TF_proteobact-type"/>
</dbReference>
<evidence type="ECO:0000313" key="7">
    <source>
        <dbReference type="EMBL" id="PVY62522.1"/>
    </source>
</evidence>
<keyword evidence="2" id="KW-0805">Transcription regulation</keyword>
<evidence type="ECO:0000313" key="8">
    <source>
        <dbReference type="Proteomes" id="UP000246145"/>
    </source>
</evidence>
<dbReference type="Pfam" id="PF03466">
    <property type="entry name" value="LysR_substrate"/>
    <property type="match status" value="1"/>
</dbReference>
<dbReference type="RefSeq" id="WP_116518395.1">
    <property type="nucleotide sequence ID" value="NZ_JACCEX010000002.1"/>
</dbReference>
<dbReference type="GO" id="GO:0006351">
    <property type="term" value="P:DNA-templated transcription"/>
    <property type="evidence" value="ECO:0007669"/>
    <property type="project" value="TreeGrafter"/>
</dbReference>
<keyword evidence="5" id="KW-0175">Coiled coil</keyword>
<dbReference type="AlphaFoldDB" id="A0A2U1CNE4"/>
<evidence type="ECO:0000259" key="6">
    <source>
        <dbReference type="PROSITE" id="PS50931"/>
    </source>
</evidence>
<dbReference type="CDD" id="cd08422">
    <property type="entry name" value="PBP2_CrgA_like"/>
    <property type="match status" value="1"/>
</dbReference>
<dbReference type="InterPro" id="IPR000847">
    <property type="entry name" value="LysR_HTH_N"/>
</dbReference>
<evidence type="ECO:0000256" key="3">
    <source>
        <dbReference type="ARBA" id="ARBA00023125"/>
    </source>
</evidence>
<dbReference type="Proteomes" id="UP000246145">
    <property type="component" value="Unassembled WGS sequence"/>
</dbReference>
<accession>A0A2U1CNE4</accession>
<dbReference type="STRING" id="1231391.GCA_000308195_02059"/>
<evidence type="ECO:0000256" key="5">
    <source>
        <dbReference type="SAM" id="Coils"/>
    </source>
</evidence>
<dbReference type="Gene3D" id="3.40.190.290">
    <property type="match status" value="1"/>
</dbReference>
<dbReference type="PANTHER" id="PTHR30537:SF21">
    <property type="entry name" value="HTH-TYPE TRANSCRIPTIONAL REGULATOR SINR-RELATED"/>
    <property type="match status" value="1"/>
</dbReference>
<keyword evidence="8" id="KW-1185">Reference proteome</keyword>
<dbReference type="Gene3D" id="1.10.10.10">
    <property type="entry name" value="Winged helix-like DNA-binding domain superfamily/Winged helix DNA-binding domain"/>
    <property type="match status" value="1"/>
</dbReference>
<keyword evidence="4" id="KW-0804">Transcription</keyword>
<gene>
    <name evidence="7" type="ORF">C7440_2016</name>
</gene>
<keyword evidence="3 7" id="KW-0238">DNA-binding</keyword>
<proteinExistence type="inferred from homology"/>
<dbReference type="PROSITE" id="PS50931">
    <property type="entry name" value="HTH_LYSR"/>
    <property type="match status" value="1"/>
</dbReference>
<dbReference type="GO" id="GO:0003700">
    <property type="term" value="F:DNA-binding transcription factor activity"/>
    <property type="evidence" value="ECO:0007669"/>
    <property type="project" value="InterPro"/>
</dbReference>
<protein>
    <submittedName>
        <fullName evidence="7">DNA-binding transcriptional LysR family regulator</fullName>
    </submittedName>
</protein>
<dbReference type="GO" id="GO:0043565">
    <property type="term" value="F:sequence-specific DNA binding"/>
    <property type="evidence" value="ECO:0007669"/>
    <property type="project" value="TreeGrafter"/>
</dbReference>
<dbReference type="InterPro" id="IPR036390">
    <property type="entry name" value="WH_DNA-bd_sf"/>
</dbReference>
<dbReference type="EMBL" id="QEKO01000002">
    <property type="protein sequence ID" value="PVY62522.1"/>
    <property type="molecule type" value="Genomic_DNA"/>
</dbReference>
<sequence length="301" mass="33565">MADSISELELFIQIAAAGSITMAAIKLDSSPPAVSRRLAAMEARLGVRLIERSARRFELTEAGHALLERAQRIVAEVEEAEAEVASHARKLVGRLSIGAMQRLIRTRLAPEVARFAQLHPQLQVEFRLSERPLDLEEDELDILFQIDVPSAANVVARKLTDSRFVLCASPDYLKRRGQPARPDDLLQHDCLCFVRGRRLMNSWTVSEGGVVRDVTVEARLASNSGDVLHQWIQGGFGIGMQFLWDVEEELAAGRLVECLAPYTSMSFSLYAVYAYKGYRSPKMEQFLKFLDDRFGDGADAA</sequence>
<dbReference type="PANTHER" id="PTHR30537">
    <property type="entry name" value="HTH-TYPE TRANSCRIPTIONAL REGULATOR"/>
    <property type="match status" value="1"/>
</dbReference>
<organism evidence="7 8">
    <name type="scientific">Pusillimonas noertemannii</name>
    <dbReference type="NCBI Taxonomy" id="305977"/>
    <lineage>
        <taxon>Bacteria</taxon>
        <taxon>Pseudomonadati</taxon>
        <taxon>Pseudomonadota</taxon>
        <taxon>Betaproteobacteria</taxon>
        <taxon>Burkholderiales</taxon>
        <taxon>Alcaligenaceae</taxon>
        <taxon>Pusillimonas</taxon>
    </lineage>
</organism>
<name>A0A2U1CNE4_9BURK</name>
<comment type="caution">
    <text evidence="7">The sequence shown here is derived from an EMBL/GenBank/DDBJ whole genome shotgun (WGS) entry which is preliminary data.</text>
</comment>
<dbReference type="InterPro" id="IPR005119">
    <property type="entry name" value="LysR_subst-bd"/>
</dbReference>
<comment type="similarity">
    <text evidence="1">Belongs to the LysR transcriptional regulatory family.</text>
</comment>
<dbReference type="Pfam" id="PF00126">
    <property type="entry name" value="HTH_1"/>
    <property type="match status" value="1"/>
</dbReference>
<reference evidence="7 8" key="1">
    <citation type="submission" date="2018-04" db="EMBL/GenBank/DDBJ databases">
        <title>Genomic Encyclopedia of Type Strains, Phase IV (KMG-IV): sequencing the most valuable type-strain genomes for metagenomic binning, comparative biology and taxonomic classification.</title>
        <authorList>
            <person name="Goeker M."/>
        </authorList>
    </citation>
    <scope>NUCLEOTIDE SEQUENCE [LARGE SCALE GENOMIC DNA]</scope>
    <source>
        <strain evidence="7 8">DSM 10065</strain>
    </source>
</reference>
<dbReference type="InterPro" id="IPR036388">
    <property type="entry name" value="WH-like_DNA-bd_sf"/>
</dbReference>
<dbReference type="SUPFAM" id="SSF46785">
    <property type="entry name" value="Winged helix' DNA-binding domain"/>
    <property type="match status" value="1"/>
</dbReference>
<evidence type="ECO:0000256" key="1">
    <source>
        <dbReference type="ARBA" id="ARBA00009437"/>
    </source>
</evidence>
<dbReference type="SUPFAM" id="SSF53850">
    <property type="entry name" value="Periplasmic binding protein-like II"/>
    <property type="match status" value="1"/>
</dbReference>
<feature type="domain" description="HTH lysR-type" evidence="6">
    <location>
        <begin position="3"/>
        <end position="60"/>
    </location>
</feature>
<evidence type="ECO:0000256" key="2">
    <source>
        <dbReference type="ARBA" id="ARBA00023015"/>
    </source>
</evidence>
<feature type="coiled-coil region" evidence="5">
    <location>
        <begin position="63"/>
        <end position="90"/>
    </location>
</feature>
<dbReference type="OrthoDB" id="9786526at2"/>
<evidence type="ECO:0000256" key="4">
    <source>
        <dbReference type="ARBA" id="ARBA00023163"/>
    </source>
</evidence>